<evidence type="ECO:0000256" key="5">
    <source>
        <dbReference type="ARBA" id="ARBA00022989"/>
    </source>
</evidence>
<dbReference type="AlphaFoldDB" id="A0A1E3Q6V3"/>
<feature type="transmembrane region" description="Helical" evidence="7">
    <location>
        <begin position="393"/>
        <end position="421"/>
    </location>
</feature>
<evidence type="ECO:0000256" key="3">
    <source>
        <dbReference type="ARBA" id="ARBA00022692"/>
    </source>
</evidence>
<comment type="subcellular location">
    <subcellularLocation>
        <location evidence="1">Membrane</location>
        <topology evidence="1">Multi-pass membrane protein</topology>
    </subcellularLocation>
</comment>
<dbReference type="GO" id="GO:0072657">
    <property type="term" value="P:protein localization to membrane"/>
    <property type="evidence" value="ECO:0007669"/>
    <property type="project" value="TreeGrafter"/>
</dbReference>
<sequence>MLTKSLSLRAAVVTILLSLLFTVAPANAFYLPGVAPTDYEENDPVPLLVNRLTPSMDPEDQQLRSVISYDCADACTRFRNFSSTWLFGSRAEIMTMCLVLSYCALGIPNVELWDWKLRNLTGHAWKASHYHPAFHFCRPQNGPEKQAESLGSILFGDRIFNSPFDLRMLKNESCKTLCTQTYEPRAAKFVNRRIRQDYALNWLIDGLPAARVKYDEVTNTKFYSVGFELGTIEADKEPYLSNHYDIVIEYHETRSGKYRVVGVVVQPSSRRTALDNSGLVQNCDVNDKLALNRDTNTQVTFTYSVAWTPSATAWATRWDKYLHVFDPKIHWFSLINSSIIVIFLTGMVAMILMRTLHKDITRYNQLDLNEDVQEDAGWKLVHGDVFRAPKNSLILSVFLGSGAQLFVMTAFTIVFALLGFLSPSSRGSLATVMIVLYTLLGFIGGYVSSRAYKTFGGDKWKANIVATPLLVPGVVFLTFFFLNFFLIASESSGAVPLGTMIALIAIWFVISVPLSAAGSYFGFKMPAIEAPVRTNQIPRQIPEQPVYLRWVPSMLLAGILPFGAIFVELYFIMNSIWFHKVYYMFGFLFLCYVIMVITCATVTTLMVYFLVCSENYHWQWRSFFTAGACSIFVFLHAILFWTSKLSLGGFVSNVLYIGYSLLISFVVFVLTGSIGFGSSYVFVRKIYGSIKID</sequence>
<evidence type="ECO:0000313" key="9">
    <source>
        <dbReference type="Proteomes" id="UP000094385"/>
    </source>
</evidence>
<feature type="transmembrane region" description="Helical" evidence="7">
    <location>
        <begin position="427"/>
        <end position="448"/>
    </location>
</feature>
<keyword evidence="6 7" id="KW-0472">Membrane</keyword>
<gene>
    <name evidence="8" type="ORF">LIPSTDRAFT_111843</name>
</gene>
<feature type="transmembrane region" description="Helical" evidence="7">
    <location>
        <begin position="469"/>
        <end position="488"/>
    </location>
</feature>
<organism evidence="8 9">
    <name type="scientific">Lipomyces starkeyi NRRL Y-11557</name>
    <dbReference type="NCBI Taxonomy" id="675824"/>
    <lineage>
        <taxon>Eukaryota</taxon>
        <taxon>Fungi</taxon>
        <taxon>Dikarya</taxon>
        <taxon>Ascomycota</taxon>
        <taxon>Saccharomycotina</taxon>
        <taxon>Lipomycetes</taxon>
        <taxon>Lipomycetales</taxon>
        <taxon>Lipomycetaceae</taxon>
        <taxon>Lipomyces</taxon>
    </lineage>
</organism>
<comment type="similarity">
    <text evidence="2 7">Belongs to the nonaspanin (TM9SF) (TC 9.A.2) family.</text>
</comment>
<proteinExistence type="inferred from homology"/>
<dbReference type="PANTHER" id="PTHR10766:SF111">
    <property type="entry name" value="TRANSMEMBRANE 9 SUPERFAMILY MEMBER 2"/>
    <property type="match status" value="1"/>
</dbReference>
<dbReference type="InterPro" id="IPR004240">
    <property type="entry name" value="EMP70"/>
</dbReference>
<feature type="transmembrane region" description="Helical" evidence="7">
    <location>
        <begin position="623"/>
        <end position="642"/>
    </location>
</feature>
<evidence type="ECO:0000256" key="1">
    <source>
        <dbReference type="ARBA" id="ARBA00004141"/>
    </source>
</evidence>
<feature type="transmembrane region" description="Helical" evidence="7">
    <location>
        <begin position="654"/>
        <end position="683"/>
    </location>
</feature>
<feature type="signal peptide" evidence="7">
    <location>
        <begin position="1"/>
        <end position="28"/>
    </location>
</feature>
<accession>A0A1E3Q6V3</accession>
<dbReference type="Pfam" id="PF02990">
    <property type="entry name" value="EMP70"/>
    <property type="match status" value="1"/>
</dbReference>
<evidence type="ECO:0000256" key="7">
    <source>
        <dbReference type="RuleBase" id="RU363079"/>
    </source>
</evidence>
<dbReference type="STRING" id="675824.A0A1E3Q6V3"/>
<keyword evidence="4 7" id="KW-0732">Signal</keyword>
<evidence type="ECO:0000313" key="8">
    <source>
        <dbReference type="EMBL" id="ODQ72727.1"/>
    </source>
</evidence>
<feature type="transmembrane region" description="Helical" evidence="7">
    <location>
        <begin position="329"/>
        <end position="352"/>
    </location>
</feature>
<keyword evidence="5 7" id="KW-1133">Transmembrane helix</keyword>
<evidence type="ECO:0000256" key="2">
    <source>
        <dbReference type="ARBA" id="ARBA00005227"/>
    </source>
</evidence>
<keyword evidence="9" id="KW-1185">Reference proteome</keyword>
<dbReference type="OrthoDB" id="1666796at2759"/>
<protein>
    <recommendedName>
        <fullName evidence="7">Transmembrane 9 superfamily member</fullName>
    </recommendedName>
</protein>
<dbReference type="Proteomes" id="UP000094385">
    <property type="component" value="Unassembled WGS sequence"/>
</dbReference>
<evidence type="ECO:0000256" key="4">
    <source>
        <dbReference type="ARBA" id="ARBA00022729"/>
    </source>
</evidence>
<feature type="transmembrane region" description="Helical" evidence="7">
    <location>
        <begin position="585"/>
        <end position="611"/>
    </location>
</feature>
<reference evidence="8 9" key="1">
    <citation type="journal article" date="2016" name="Proc. Natl. Acad. Sci. U.S.A.">
        <title>Comparative genomics of biotechnologically important yeasts.</title>
        <authorList>
            <person name="Riley R."/>
            <person name="Haridas S."/>
            <person name="Wolfe K.H."/>
            <person name="Lopes M.R."/>
            <person name="Hittinger C.T."/>
            <person name="Goeker M."/>
            <person name="Salamov A.A."/>
            <person name="Wisecaver J.H."/>
            <person name="Long T.M."/>
            <person name="Calvey C.H."/>
            <person name="Aerts A.L."/>
            <person name="Barry K.W."/>
            <person name="Choi C."/>
            <person name="Clum A."/>
            <person name="Coughlan A.Y."/>
            <person name="Deshpande S."/>
            <person name="Douglass A.P."/>
            <person name="Hanson S.J."/>
            <person name="Klenk H.-P."/>
            <person name="LaButti K.M."/>
            <person name="Lapidus A."/>
            <person name="Lindquist E.A."/>
            <person name="Lipzen A.M."/>
            <person name="Meier-Kolthoff J.P."/>
            <person name="Ohm R.A."/>
            <person name="Otillar R.P."/>
            <person name="Pangilinan J.L."/>
            <person name="Peng Y."/>
            <person name="Rokas A."/>
            <person name="Rosa C.A."/>
            <person name="Scheuner C."/>
            <person name="Sibirny A.A."/>
            <person name="Slot J.C."/>
            <person name="Stielow J.B."/>
            <person name="Sun H."/>
            <person name="Kurtzman C.P."/>
            <person name="Blackwell M."/>
            <person name="Grigoriev I.V."/>
            <person name="Jeffries T.W."/>
        </authorList>
    </citation>
    <scope>NUCLEOTIDE SEQUENCE [LARGE SCALE GENOMIC DNA]</scope>
    <source>
        <strain evidence="8 9">NRRL Y-11557</strain>
    </source>
</reference>
<feature type="transmembrane region" description="Helical" evidence="7">
    <location>
        <begin position="554"/>
        <end position="573"/>
    </location>
</feature>
<name>A0A1E3Q6V3_LIPST</name>
<dbReference type="GO" id="GO:0007034">
    <property type="term" value="P:vacuolar transport"/>
    <property type="evidence" value="ECO:0007669"/>
    <property type="project" value="TreeGrafter"/>
</dbReference>
<evidence type="ECO:0000256" key="6">
    <source>
        <dbReference type="ARBA" id="ARBA00023136"/>
    </source>
</evidence>
<feature type="transmembrane region" description="Helical" evidence="7">
    <location>
        <begin position="500"/>
        <end position="523"/>
    </location>
</feature>
<keyword evidence="3 7" id="KW-0812">Transmembrane</keyword>
<dbReference type="GO" id="GO:0005768">
    <property type="term" value="C:endosome"/>
    <property type="evidence" value="ECO:0007669"/>
    <property type="project" value="TreeGrafter"/>
</dbReference>
<feature type="chain" id="PRO_5009027366" description="Transmembrane 9 superfamily member" evidence="7">
    <location>
        <begin position="29"/>
        <end position="693"/>
    </location>
</feature>
<dbReference type="EMBL" id="KV454295">
    <property type="protein sequence ID" value="ODQ72727.1"/>
    <property type="molecule type" value="Genomic_DNA"/>
</dbReference>
<dbReference type="GO" id="GO:0000329">
    <property type="term" value="C:fungal-type vacuole membrane"/>
    <property type="evidence" value="ECO:0007669"/>
    <property type="project" value="TreeGrafter"/>
</dbReference>
<dbReference type="PANTHER" id="PTHR10766">
    <property type="entry name" value="TRANSMEMBRANE 9 SUPERFAMILY PROTEIN"/>
    <property type="match status" value="1"/>
</dbReference>